<dbReference type="InterPro" id="IPR027417">
    <property type="entry name" value="P-loop_NTPase"/>
</dbReference>
<reference evidence="7 8" key="1">
    <citation type="submission" date="2019-03" db="EMBL/GenBank/DDBJ databases">
        <title>Draft genome of Massilia hortus sp. nov., a novel bacterial species of the Oxalobacteraceae family.</title>
        <authorList>
            <person name="Peta V."/>
            <person name="Raths R."/>
            <person name="Bucking H."/>
        </authorList>
    </citation>
    <scope>NUCLEOTIDE SEQUENCE [LARGE SCALE GENOMIC DNA]</scope>
    <source>
        <strain evidence="7 8">ONC3</strain>
    </source>
</reference>
<evidence type="ECO:0000259" key="3">
    <source>
        <dbReference type="Pfam" id="PF06744"/>
    </source>
</evidence>
<dbReference type="Proteomes" id="UP000297258">
    <property type="component" value="Unassembled WGS sequence"/>
</dbReference>
<comment type="caution">
    <text evidence="7">The sequence shown here is derived from an EMBL/GenBank/DDBJ whole genome shotgun (WGS) entry which is preliminary data.</text>
</comment>
<feature type="transmembrane region" description="Helical" evidence="2">
    <location>
        <begin position="432"/>
        <end position="453"/>
    </location>
</feature>
<feature type="transmembrane region" description="Helical" evidence="2">
    <location>
        <begin position="36"/>
        <end position="57"/>
    </location>
</feature>
<gene>
    <name evidence="7" type="primary">tssM</name>
    <name evidence="7" type="ORF">E4O92_06945</name>
</gene>
<dbReference type="NCBIfam" id="TIGR03348">
    <property type="entry name" value="VI_IcmF"/>
    <property type="match status" value="1"/>
</dbReference>
<dbReference type="Pfam" id="PF14331">
    <property type="entry name" value="IcmF-related_N"/>
    <property type="match status" value="1"/>
</dbReference>
<organism evidence="7 8">
    <name type="scientific">Massilia horti</name>
    <dbReference type="NCBI Taxonomy" id="2562153"/>
    <lineage>
        <taxon>Bacteria</taxon>
        <taxon>Pseudomonadati</taxon>
        <taxon>Pseudomonadota</taxon>
        <taxon>Betaproteobacteria</taxon>
        <taxon>Burkholderiales</taxon>
        <taxon>Oxalobacteraceae</taxon>
        <taxon>Telluria group</taxon>
        <taxon>Massilia</taxon>
    </lineage>
</organism>
<evidence type="ECO:0000256" key="2">
    <source>
        <dbReference type="SAM" id="Phobius"/>
    </source>
</evidence>
<feature type="domain" description="Type VI secretion system component TssM1 helical" evidence="6">
    <location>
        <begin position="985"/>
        <end position="1073"/>
    </location>
</feature>
<feature type="region of interest" description="Disordered" evidence="1">
    <location>
        <begin position="1202"/>
        <end position="1245"/>
    </location>
</feature>
<accession>A0A4Y9T780</accession>
<dbReference type="InterPro" id="IPR048677">
    <property type="entry name" value="TssM1_hel"/>
</dbReference>
<evidence type="ECO:0000313" key="8">
    <source>
        <dbReference type="Proteomes" id="UP000297258"/>
    </source>
</evidence>
<feature type="domain" description="Type VI secretion system component TssM1 N-terminal" evidence="5">
    <location>
        <begin position="182"/>
        <end position="438"/>
    </location>
</feature>
<dbReference type="InterPro" id="IPR017731">
    <property type="entry name" value="TssM1-like"/>
</dbReference>
<feature type="domain" description="Type VI secretion system IcmF C-terminal" evidence="3">
    <location>
        <begin position="1096"/>
        <end position="1197"/>
    </location>
</feature>
<dbReference type="Pfam" id="PF21070">
    <property type="entry name" value="IcmF_helical"/>
    <property type="match status" value="1"/>
</dbReference>
<dbReference type="SUPFAM" id="SSF52540">
    <property type="entry name" value="P-loop containing nucleoside triphosphate hydrolases"/>
    <property type="match status" value="1"/>
</dbReference>
<evidence type="ECO:0000259" key="5">
    <source>
        <dbReference type="Pfam" id="PF14331"/>
    </source>
</evidence>
<feature type="domain" description="IcmF-related" evidence="4">
    <location>
        <begin position="486"/>
        <end position="823"/>
    </location>
</feature>
<proteinExistence type="predicted"/>
<keyword evidence="2" id="KW-0812">Transmembrane</keyword>
<dbReference type="InterPro" id="IPR053156">
    <property type="entry name" value="T6SS_TssM-like"/>
</dbReference>
<dbReference type="EMBL" id="SPUM01000041">
    <property type="protein sequence ID" value="TFW33380.1"/>
    <property type="molecule type" value="Genomic_DNA"/>
</dbReference>
<dbReference type="Gene3D" id="3.40.50.300">
    <property type="entry name" value="P-loop containing nucleotide triphosphate hydrolases"/>
    <property type="match status" value="1"/>
</dbReference>
<dbReference type="RefSeq" id="WP_135189035.1">
    <property type="nucleotide sequence ID" value="NZ_SPUM01000041.1"/>
</dbReference>
<dbReference type="AlphaFoldDB" id="A0A4Y9T780"/>
<keyword evidence="2" id="KW-0472">Membrane</keyword>
<protein>
    <submittedName>
        <fullName evidence="7">Type VI secretion system membrane subunit TssM</fullName>
    </submittedName>
</protein>
<dbReference type="PANTHER" id="PTHR36153">
    <property type="entry name" value="INNER MEMBRANE PROTEIN-RELATED"/>
    <property type="match status" value="1"/>
</dbReference>
<keyword evidence="2" id="KW-1133">Transmembrane helix</keyword>
<dbReference type="Pfam" id="PF06744">
    <property type="entry name" value="IcmF_C"/>
    <property type="match status" value="1"/>
</dbReference>
<evidence type="ECO:0000259" key="4">
    <source>
        <dbReference type="Pfam" id="PF06761"/>
    </source>
</evidence>
<sequence length="1245" mass="136167">MARLWQFLTDSRVLVVIGMAALAAFLFLGAQTLQVAAIWAVIVLLALLAAWGVFWAVRQQWRKRASARLGESIAPADAQGKGENGKNDVAVLRKGMLEAINTIKTSKLGLTRGAAALYELPWYMIIGNPAAGKSSAIAHSGLTFPLAGNKAVQGVGGTRNCDWFFTTDGILLDTAGRYSVIENDRAEWFAFLDLLKKHRRRAPINGIIIAVSVAELAAGPANASMELAKSLRTRVQELTERLGVYAPVYVIFTKADLIAGFSDFFADSERGERERAWGATLHYNRRSTPQDVLAFFDHHFDELHEGLKEMSMANMAGNRSARMRPGVFTFPLEFASIKSPLRAFLSTMFEENTFQFKPVFRGFYFTSALQEGAVQDQSSKRVASRFDLTLQEQKGGEAGEQSGYFLLDLFRKVIFADRELVKRYTSPTAHRLKYAAFFAGALVLSGALAGWTWSYMGNRQLLANVQADLDKVVKLQEKRIDLQSRLEALDILQDRIVQLEKYRDERPLALSFGLYQGIGLERKLRDEYFAGVREVMVQPVAAAIETMLAEVNANADKLDPNAAPVAARPGQPYQAASPTSVADAYNALKTYLMLGEKSRAEPGHLNDQLTRYWRGWLEANRGSMPREQMIRSAERLMSFHLAHIDDQAWPQVALKLSLLDGVRENLRHVVRGTPARERVYADIKTRAATRFPSVTVARIVGDQDQALVAGSYAVSGAFTREAWDKFVYGAIRDAANRELQSTDWVLKTESRDDLTLEGSPEQIQKSLTEMYKAEYAKEWSKFVQGVTISDLNGFEASVQAMNRLGDPQNSPIARLLGEIYQQTAWDNPAAKRAGTAAVEKGLVAWFKETILRRAPSEARTVVEAADLPHPGGNTAPAMGAIGREFAGVARLVGVKEKEASLMSGYLDALSRLRTRLNQLKNQGDPGPGAKQFMQQTLEGSGSELADALKYVDEQMLTGMSDGQKQALRPLLVRPLIQTFAMIVLPSEAEINKTWQVQVVEPFQRTLAGKYPFAPNSRIEATNAEIGQFFGPDGVVAKFVNTAMGPLVVRRGDVLSARTWADIGITLSPNAVAAFPGWVAPLSSNGVAANNGPQTVFQIQPLPAPGVTEYSIEIDGQSVRYRNTPPAWTNMVHPGPQGIAGARISAVTFDGRTVELFNEPGQFGLQRMIAAAARKSKDGGVWELRWASGNVAVAIELKRISSAESSGSGDGATPSRGFNGLRLPETIVGRGSPGPAGTALASTGGQ</sequence>
<dbReference type="PANTHER" id="PTHR36153:SF1">
    <property type="entry name" value="TYPE VI SECRETION SYSTEM COMPONENT TSSM1"/>
    <property type="match status" value="1"/>
</dbReference>
<dbReference type="InterPro" id="IPR010623">
    <property type="entry name" value="IcmF_C"/>
</dbReference>
<feature type="transmembrane region" description="Helical" evidence="2">
    <location>
        <begin position="12"/>
        <end position="30"/>
    </location>
</feature>
<keyword evidence="8" id="KW-1185">Reference proteome</keyword>
<dbReference type="OrthoDB" id="9758229at2"/>
<dbReference type="InterPro" id="IPR009612">
    <property type="entry name" value="IcmF-rel"/>
</dbReference>
<name>A0A4Y9T780_9BURK</name>
<dbReference type="Pfam" id="PF06761">
    <property type="entry name" value="IcmF-related"/>
    <property type="match status" value="1"/>
</dbReference>
<evidence type="ECO:0000256" key="1">
    <source>
        <dbReference type="SAM" id="MobiDB-lite"/>
    </source>
</evidence>
<evidence type="ECO:0000259" key="6">
    <source>
        <dbReference type="Pfam" id="PF21070"/>
    </source>
</evidence>
<dbReference type="InterPro" id="IPR025743">
    <property type="entry name" value="TssM1_N"/>
</dbReference>
<evidence type="ECO:0000313" key="7">
    <source>
        <dbReference type="EMBL" id="TFW33380.1"/>
    </source>
</evidence>